<dbReference type="Proteomes" id="UP000256869">
    <property type="component" value="Unassembled WGS sequence"/>
</dbReference>
<dbReference type="PIRSF" id="PIRSF002599">
    <property type="entry name" value="Cold_shock_A"/>
    <property type="match status" value="1"/>
</dbReference>
<dbReference type="AlphaFoldDB" id="A0A3D9I6N2"/>
<organism evidence="2 3">
    <name type="scientific">Cohnella lupini</name>
    <dbReference type="NCBI Taxonomy" id="1294267"/>
    <lineage>
        <taxon>Bacteria</taxon>
        <taxon>Bacillati</taxon>
        <taxon>Bacillota</taxon>
        <taxon>Bacilli</taxon>
        <taxon>Bacillales</taxon>
        <taxon>Paenibacillaceae</taxon>
        <taxon>Cohnella</taxon>
    </lineage>
</organism>
<keyword evidence="1" id="KW-0472">Membrane</keyword>
<evidence type="ECO:0000256" key="1">
    <source>
        <dbReference type="SAM" id="Phobius"/>
    </source>
</evidence>
<gene>
    <name evidence="2" type="ORF">DFP95_112117</name>
</gene>
<name>A0A3D9I6N2_9BACL</name>
<sequence length="101" mass="11085">MGWMSQGKSAKGNHELKLIIAYLIIVNLLALFTMAHDKSQAKKRGRRVPEKNLLLLAAIGGSIGGIVAMRVWRHKTKHASFSIGMPAILIVQTALAIWLLT</sequence>
<dbReference type="Pfam" id="PF06961">
    <property type="entry name" value="DUF1294"/>
    <property type="match status" value="1"/>
</dbReference>
<reference evidence="2 3" key="1">
    <citation type="submission" date="2018-07" db="EMBL/GenBank/DDBJ databases">
        <title>Genomic Encyclopedia of Type Strains, Phase III (KMG-III): the genomes of soil and plant-associated and newly described type strains.</title>
        <authorList>
            <person name="Whitman W."/>
        </authorList>
    </citation>
    <scope>NUCLEOTIDE SEQUENCE [LARGE SCALE GENOMIC DNA]</scope>
    <source>
        <strain evidence="2 3">CECT 8236</strain>
    </source>
</reference>
<dbReference type="GO" id="GO:0003676">
    <property type="term" value="F:nucleic acid binding"/>
    <property type="evidence" value="ECO:0007669"/>
    <property type="project" value="InterPro"/>
</dbReference>
<protein>
    <submittedName>
        <fullName evidence="2">Uncharacterized membrane protein YsdA (DUF1294 family)</fullName>
    </submittedName>
</protein>
<feature type="transmembrane region" description="Helical" evidence="1">
    <location>
        <begin position="53"/>
        <end position="72"/>
    </location>
</feature>
<proteinExistence type="predicted"/>
<accession>A0A3D9I6N2</accession>
<keyword evidence="3" id="KW-1185">Reference proteome</keyword>
<feature type="transmembrane region" description="Helical" evidence="1">
    <location>
        <begin position="16"/>
        <end position="32"/>
    </location>
</feature>
<feature type="transmembrane region" description="Helical" evidence="1">
    <location>
        <begin position="78"/>
        <end position="100"/>
    </location>
</feature>
<keyword evidence="1" id="KW-1133">Transmembrane helix</keyword>
<dbReference type="InterPro" id="IPR012156">
    <property type="entry name" value="Cold_shock_CspA"/>
</dbReference>
<evidence type="ECO:0000313" key="2">
    <source>
        <dbReference type="EMBL" id="RED56826.1"/>
    </source>
</evidence>
<keyword evidence="1" id="KW-0812">Transmembrane</keyword>
<evidence type="ECO:0000313" key="3">
    <source>
        <dbReference type="Proteomes" id="UP000256869"/>
    </source>
</evidence>
<comment type="caution">
    <text evidence="2">The sequence shown here is derived from an EMBL/GenBank/DDBJ whole genome shotgun (WGS) entry which is preliminary data.</text>
</comment>
<dbReference type="EMBL" id="QRDY01000012">
    <property type="protein sequence ID" value="RED56826.1"/>
    <property type="molecule type" value="Genomic_DNA"/>
</dbReference>
<dbReference type="InterPro" id="IPR010718">
    <property type="entry name" value="DUF1294"/>
</dbReference>